<dbReference type="PANTHER" id="PTHR47723:SF19">
    <property type="entry name" value="POLYNUCLEOTIDYL TRANSFERASE, RIBONUCLEASE H-LIKE SUPERFAMILY PROTEIN"/>
    <property type="match status" value="1"/>
</dbReference>
<dbReference type="GO" id="GO:0003676">
    <property type="term" value="F:nucleic acid binding"/>
    <property type="evidence" value="ECO:0007669"/>
    <property type="project" value="InterPro"/>
</dbReference>
<sequence>MSQIWGQPVEIELFLQGRGASLEEGWGIQCLHAQGTQVFAHVDGSAPGYPRLAGFGGLCHDSSGRWLLGFYRDVGVVDNLKAELLAILHKLEVAYIYNFRHILCVSDSLHAVYLVCGRINVCHRYAWILARIHDYL</sequence>
<dbReference type="EMBL" id="JAYMYS010000001">
    <property type="protein sequence ID" value="KAK7410830.1"/>
    <property type="molecule type" value="Genomic_DNA"/>
</dbReference>
<gene>
    <name evidence="2" type="ORF">VNO78_01968</name>
</gene>
<dbReference type="Gene3D" id="3.30.420.10">
    <property type="entry name" value="Ribonuclease H-like superfamily/Ribonuclease H"/>
    <property type="match status" value="1"/>
</dbReference>
<dbReference type="GO" id="GO:0004523">
    <property type="term" value="F:RNA-DNA hybrid ribonuclease activity"/>
    <property type="evidence" value="ECO:0007669"/>
    <property type="project" value="InterPro"/>
</dbReference>
<protein>
    <recommendedName>
        <fullName evidence="1">RNase H type-1 domain-containing protein</fullName>
    </recommendedName>
</protein>
<reference evidence="2 3" key="1">
    <citation type="submission" date="2024-01" db="EMBL/GenBank/DDBJ databases">
        <title>The genomes of 5 underutilized Papilionoideae crops provide insights into root nodulation and disease resistanc.</title>
        <authorList>
            <person name="Jiang F."/>
        </authorList>
    </citation>
    <scope>NUCLEOTIDE SEQUENCE [LARGE SCALE GENOMIC DNA]</scope>
    <source>
        <strain evidence="2">DUOXIRENSHENG_FW03</strain>
        <tissue evidence="2">Leaves</tissue>
    </source>
</reference>
<accession>A0AAN9T008</accession>
<evidence type="ECO:0000313" key="3">
    <source>
        <dbReference type="Proteomes" id="UP001386955"/>
    </source>
</evidence>
<dbReference type="InterPro" id="IPR002156">
    <property type="entry name" value="RNaseH_domain"/>
</dbReference>
<dbReference type="InterPro" id="IPR036397">
    <property type="entry name" value="RNaseH_sf"/>
</dbReference>
<feature type="domain" description="RNase H type-1" evidence="1">
    <location>
        <begin position="42"/>
        <end position="123"/>
    </location>
</feature>
<evidence type="ECO:0000313" key="2">
    <source>
        <dbReference type="EMBL" id="KAK7410830.1"/>
    </source>
</evidence>
<comment type="caution">
    <text evidence="2">The sequence shown here is derived from an EMBL/GenBank/DDBJ whole genome shotgun (WGS) entry which is preliminary data.</text>
</comment>
<dbReference type="Proteomes" id="UP001386955">
    <property type="component" value="Unassembled WGS sequence"/>
</dbReference>
<dbReference type="AlphaFoldDB" id="A0AAN9T008"/>
<dbReference type="Pfam" id="PF13456">
    <property type="entry name" value="RVT_3"/>
    <property type="match status" value="1"/>
</dbReference>
<dbReference type="SUPFAM" id="SSF53098">
    <property type="entry name" value="Ribonuclease H-like"/>
    <property type="match status" value="1"/>
</dbReference>
<name>A0AAN9T008_PSOTE</name>
<dbReference type="InterPro" id="IPR044730">
    <property type="entry name" value="RNase_H-like_dom_plant"/>
</dbReference>
<organism evidence="2 3">
    <name type="scientific">Psophocarpus tetragonolobus</name>
    <name type="common">Winged bean</name>
    <name type="synonym">Dolichos tetragonolobus</name>
    <dbReference type="NCBI Taxonomy" id="3891"/>
    <lineage>
        <taxon>Eukaryota</taxon>
        <taxon>Viridiplantae</taxon>
        <taxon>Streptophyta</taxon>
        <taxon>Embryophyta</taxon>
        <taxon>Tracheophyta</taxon>
        <taxon>Spermatophyta</taxon>
        <taxon>Magnoliopsida</taxon>
        <taxon>eudicotyledons</taxon>
        <taxon>Gunneridae</taxon>
        <taxon>Pentapetalae</taxon>
        <taxon>rosids</taxon>
        <taxon>fabids</taxon>
        <taxon>Fabales</taxon>
        <taxon>Fabaceae</taxon>
        <taxon>Papilionoideae</taxon>
        <taxon>50 kb inversion clade</taxon>
        <taxon>NPAAA clade</taxon>
        <taxon>indigoferoid/millettioid clade</taxon>
        <taxon>Phaseoleae</taxon>
        <taxon>Psophocarpus</taxon>
    </lineage>
</organism>
<dbReference type="PANTHER" id="PTHR47723">
    <property type="entry name" value="OS05G0353850 PROTEIN"/>
    <property type="match status" value="1"/>
</dbReference>
<dbReference type="InterPro" id="IPR012337">
    <property type="entry name" value="RNaseH-like_sf"/>
</dbReference>
<dbReference type="CDD" id="cd06222">
    <property type="entry name" value="RNase_H_like"/>
    <property type="match status" value="1"/>
</dbReference>
<proteinExistence type="predicted"/>
<evidence type="ECO:0000259" key="1">
    <source>
        <dbReference type="Pfam" id="PF13456"/>
    </source>
</evidence>
<dbReference type="InterPro" id="IPR053151">
    <property type="entry name" value="RNase_H-like"/>
</dbReference>
<keyword evidence="3" id="KW-1185">Reference proteome</keyword>